<sequence length="111" mass="11453">MTLSQTASAHTALREATQALSVRRDDGDTELSVTDHQALATDLADTLDAIASLLRSVGVGVQADGTGHGLPAVAEYVDRGALMARRASGNQDGDVPEAAHLDPERCGTADD</sequence>
<evidence type="ECO:0000313" key="2">
    <source>
        <dbReference type="EMBL" id="GAA4872207.1"/>
    </source>
</evidence>
<reference evidence="3" key="1">
    <citation type="journal article" date="2019" name="Int. J. Syst. Evol. Microbiol.">
        <title>The Global Catalogue of Microorganisms (GCM) 10K type strain sequencing project: providing services to taxonomists for standard genome sequencing and annotation.</title>
        <authorList>
            <consortium name="The Broad Institute Genomics Platform"/>
            <consortium name="The Broad Institute Genome Sequencing Center for Infectious Disease"/>
            <person name="Wu L."/>
            <person name="Ma J."/>
        </authorList>
    </citation>
    <scope>NUCLEOTIDE SEQUENCE [LARGE SCALE GENOMIC DNA]</scope>
    <source>
        <strain evidence="3">JCM 17983</strain>
    </source>
</reference>
<dbReference type="Proteomes" id="UP001500457">
    <property type="component" value="Unassembled WGS sequence"/>
</dbReference>
<feature type="region of interest" description="Disordered" evidence="1">
    <location>
        <begin position="86"/>
        <end position="111"/>
    </location>
</feature>
<accession>A0ABP9E8K4</accession>
<proteinExistence type="predicted"/>
<name>A0ABP9E8K4_9PSEU</name>
<comment type="caution">
    <text evidence="2">The sequence shown here is derived from an EMBL/GenBank/DDBJ whole genome shotgun (WGS) entry which is preliminary data.</text>
</comment>
<dbReference type="RefSeq" id="WP_274230517.1">
    <property type="nucleotide sequence ID" value="NZ_BAABHQ010000004.1"/>
</dbReference>
<evidence type="ECO:0000313" key="3">
    <source>
        <dbReference type="Proteomes" id="UP001500457"/>
    </source>
</evidence>
<organism evidence="2 3">
    <name type="scientific">Actinomycetospora straminea</name>
    <dbReference type="NCBI Taxonomy" id="663607"/>
    <lineage>
        <taxon>Bacteria</taxon>
        <taxon>Bacillati</taxon>
        <taxon>Actinomycetota</taxon>
        <taxon>Actinomycetes</taxon>
        <taxon>Pseudonocardiales</taxon>
        <taxon>Pseudonocardiaceae</taxon>
        <taxon>Actinomycetospora</taxon>
    </lineage>
</organism>
<evidence type="ECO:0000256" key="1">
    <source>
        <dbReference type="SAM" id="MobiDB-lite"/>
    </source>
</evidence>
<gene>
    <name evidence="2" type="ORF">GCM10023203_22300</name>
</gene>
<protein>
    <submittedName>
        <fullName evidence="2">Uncharacterized protein</fullName>
    </submittedName>
</protein>
<dbReference type="EMBL" id="BAABHQ010000004">
    <property type="protein sequence ID" value="GAA4872207.1"/>
    <property type="molecule type" value="Genomic_DNA"/>
</dbReference>
<keyword evidence="3" id="KW-1185">Reference proteome</keyword>
<feature type="compositionally biased region" description="Basic and acidic residues" evidence="1">
    <location>
        <begin position="97"/>
        <end position="111"/>
    </location>
</feature>